<evidence type="ECO:0000313" key="3">
    <source>
        <dbReference type="Proteomes" id="UP001328107"/>
    </source>
</evidence>
<gene>
    <name evidence="2" type="ORF">PMAYCL1PPCAC_19811</name>
</gene>
<feature type="non-terminal residue" evidence="2">
    <location>
        <position position="1"/>
    </location>
</feature>
<keyword evidence="3" id="KW-1185">Reference proteome</keyword>
<feature type="region of interest" description="Disordered" evidence="1">
    <location>
        <begin position="37"/>
        <end position="82"/>
    </location>
</feature>
<organism evidence="2 3">
    <name type="scientific">Pristionchus mayeri</name>
    <dbReference type="NCBI Taxonomy" id="1317129"/>
    <lineage>
        <taxon>Eukaryota</taxon>
        <taxon>Metazoa</taxon>
        <taxon>Ecdysozoa</taxon>
        <taxon>Nematoda</taxon>
        <taxon>Chromadorea</taxon>
        <taxon>Rhabditida</taxon>
        <taxon>Rhabditina</taxon>
        <taxon>Diplogasteromorpha</taxon>
        <taxon>Diplogasteroidea</taxon>
        <taxon>Neodiplogasteridae</taxon>
        <taxon>Pristionchus</taxon>
    </lineage>
</organism>
<dbReference type="AlphaFoldDB" id="A0AAN5CS12"/>
<name>A0AAN5CS12_9BILA</name>
<sequence length="1157" mass="120071">LLVSCSISEAVSGDGEGLDEGLGKILDGEDLATSLTKKTSSLAVGTGEANGSSSSRRASPPQPCTRRPSRGKNGGTPRGPLKSTTSLTSLLIVGASELVLLLSVEVSADSALLVLVVLAHLDVGGVSVEFDADAIKLDDDDVVVLVDAGLLELLPSLDLLSIDGHSHLVLSLVHLQLDNRLLRDDLHLLLLSVLRDLLDENGELGLRGRAVLGQHRVAGGHGGTVDDVIERVDLAGLHGALGLGLFDEVGSEGREGTDGGHRLTTDVHQTEGHGQTVVTDGKLLGGSLDGQIGVLTGRGLDGELSADDSLLVVAVLEGAGEGAGDLVLGDELVLVEHGRLDEEGVLLERAHLVLLSLDLDLHLVLLIGSPARFDVDGEFAVLLLLQFLQGSGHLGVEHLDGRLHLPVAGILLEKRGAHSGEVDLAVSQLVVAHRSHFHLGFSLLATSDGLDLGEETVGVGLLRLVLLGVLVERVATLLLILSLLVLLSLEVLLVVLIEESLHRGSLHLLLIELLHLSLDHVDTGGIFGPVLDEGYGTGLDLGDATGFHGEGEGGLDLELLLPVHLSGHVDGDVHLGGVEKFDSDGGEGIVRMHRGDMSGGKSGTGLETQTEAIDRLPVLRLDLGLDESLNVEDGGHLGGDDEGCSHGMDDSASMLVDEGREVGVEAVSLGEDGLDLTQLDSSIADDALDHLGDDVLVDGKKGVVHITESDVDEGMRILLLLLARDDRQLREETTEDLGGLEGGGSLSTDDDLLESLLVDLLDDLVENLVDVVLAESDLSEVLVPLAGEGSLQGGHDLLGEDRVVGEEGGPVQGGSGILLLGVEGEVLVGGGEELAGLDSSHAEGGLDGIAHGLLAGDLGAGELLESGEDEGVHLGGGLSLELVHDLLDDVLLGDGLHQLMEGGDADLGMLTSVLVHGHQNGDHLAGKYRAELAKGLDGLDSDGLLLLLVTDDLLQRVDGQVHSRVGDGLQGEDLLVSGLGLLELLDEVTDESLLDVTGALALLLGFVGHEIAVLSTHSVHHRSNGEPARLTDEGVTTGILAERDERRDHLLGGDTDGGKLLEERGSLEGGDLARAHLLDQMVDGVEGTGLGEGVNLLVHSSDVFLGGETEDLDDAGEFVSSSDFDSLLLSLHLDDDGLDETRDDLGLVLELGIGGFS</sequence>
<evidence type="ECO:0000313" key="2">
    <source>
        <dbReference type="EMBL" id="GMR49616.1"/>
    </source>
</evidence>
<comment type="caution">
    <text evidence="2">The sequence shown here is derived from an EMBL/GenBank/DDBJ whole genome shotgun (WGS) entry which is preliminary data.</text>
</comment>
<evidence type="ECO:0000256" key="1">
    <source>
        <dbReference type="SAM" id="MobiDB-lite"/>
    </source>
</evidence>
<reference evidence="3" key="1">
    <citation type="submission" date="2022-10" db="EMBL/GenBank/DDBJ databases">
        <title>Genome assembly of Pristionchus species.</title>
        <authorList>
            <person name="Yoshida K."/>
            <person name="Sommer R.J."/>
        </authorList>
    </citation>
    <scope>NUCLEOTIDE SEQUENCE [LARGE SCALE GENOMIC DNA]</scope>
    <source>
        <strain evidence="3">RS5460</strain>
    </source>
</reference>
<proteinExistence type="predicted"/>
<dbReference type="EMBL" id="BTRK01000004">
    <property type="protein sequence ID" value="GMR49616.1"/>
    <property type="molecule type" value="Genomic_DNA"/>
</dbReference>
<dbReference type="Proteomes" id="UP001328107">
    <property type="component" value="Unassembled WGS sequence"/>
</dbReference>
<accession>A0AAN5CS12</accession>
<protein>
    <submittedName>
        <fullName evidence="2">Uncharacterized protein</fullName>
    </submittedName>
</protein>